<proteinExistence type="predicted"/>
<feature type="transmembrane region" description="Helical" evidence="1">
    <location>
        <begin position="28"/>
        <end position="47"/>
    </location>
</feature>
<feature type="transmembrane region" description="Helical" evidence="1">
    <location>
        <begin position="105"/>
        <end position="125"/>
    </location>
</feature>
<evidence type="ECO:0000256" key="1">
    <source>
        <dbReference type="SAM" id="Phobius"/>
    </source>
</evidence>
<sequence>MESLKLSLRLPKKEALFQLNRKGITSTIGYLFVLLLVLFLPNIYSAITTFEKELTEVARGLYMAQALVFYPLLIIFLIVAGVTVIAGGGLLLSKVLKRKLRYQQVWKMTAYALTLPLVFSTLSTYIGLPDYVTVLVFITPISYLLYKMITVYPKKRP</sequence>
<gene>
    <name evidence="2" type="ORF">CKW00_05725</name>
</gene>
<keyword evidence="1" id="KW-0472">Membrane</keyword>
<accession>A0ABX4HT52</accession>
<feature type="transmembrane region" description="Helical" evidence="1">
    <location>
        <begin position="131"/>
        <end position="149"/>
    </location>
</feature>
<evidence type="ECO:0008006" key="4">
    <source>
        <dbReference type="Google" id="ProtNLM"/>
    </source>
</evidence>
<reference evidence="2 3" key="1">
    <citation type="submission" date="2017-08" db="EMBL/GenBank/DDBJ databases">
        <title>Salimicrobium alkalisoli sp. nov., isolated from saline alkaline soil.</title>
        <authorList>
            <person name="Zhang G."/>
            <person name="Xiong Q."/>
        </authorList>
    </citation>
    <scope>NUCLEOTIDE SEQUENCE [LARGE SCALE GENOMIC DNA]</scope>
    <source>
        <strain evidence="2 3">WN024</strain>
    </source>
</reference>
<comment type="caution">
    <text evidence="2">The sequence shown here is derived from an EMBL/GenBank/DDBJ whole genome shotgun (WGS) entry which is preliminary data.</text>
</comment>
<evidence type="ECO:0000313" key="2">
    <source>
        <dbReference type="EMBL" id="PBB06075.1"/>
    </source>
</evidence>
<keyword evidence="1" id="KW-1133">Transmembrane helix</keyword>
<dbReference type="InterPro" id="IPR009574">
    <property type="entry name" value="DUF1189"/>
</dbReference>
<protein>
    <recommendedName>
        <fullName evidence="4">DUF1189 domain-containing protein</fullName>
    </recommendedName>
</protein>
<name>A0ABX4HT52_9BACI</name>
<dbReference type="Proteomes" id="UP000217561">
    <property type="component" value="Unassembled WGS sequence"/>
</dbReference>
<keyword evidence="1" id="KW-0812">Transmembrane</keyword>
<feature type="transmembrane region" description="Helical" evidence="1">
    <location>
        <begin position="67"/>
        <end position="93"/>
    </location>
</feature>
<dbReference type="Pfam" id="PF06691">
    <property type="entry name" value="DUF1189"/>
    <property type="match status" value="1"/>
</dbReference>
<keyword evidence="3" id="KW-1185">Reference proteome</keyword>
<evidence type="ECO:0000313" key="3">
    <source>
        <dbReference type="Proteomes" id="UP000217561"/>
    </source>
</evidence>
<dbReference type="EMBL" id="NSGH01000007">
    <property type="protein sequence ID" value="PBB06075.1"/>
    <property type="molecule type" value="Genomic_DNA"/>
</dbReference>
<organism evidence="2 3">
    <name type="scientific">Salimicrobium humidisoli</name>
    <dbReference type="NCBI Taxonomy" id="2029857"/>
    <lineage>
        <taxon>Bacteria</taxon>
        <taxon>Bacillati</taxon>
        <taxon>Bacillota</taxon>
        <taxon>Bacilli</taxon>
        <taxon>Bacillales</taxon>
        <taxon>Bacillaceae</taxon>
        <taxon>Salimicrobium</taxon>
    </lineage>
</organism>